<dbReference type="Proteomes" id="UP000249134">
    <property type="component" value="Chromosome 1"/>
</dbReference>
<evidence type="ECO:0000313" key="1">
    <source>
        <dbReference type="EMBL" id="SQI61873.1"/>
    </source>
</evidence>
<dbReference type="STRING" id="1348624.GCA_001591545_02340"/>
<gene>
    <name evidence="1" type="ORF">NCTC4824_03439</name>
</gene>
<accession>A0A2X4WFP6</accession>
<sequence length="29" mass="3403">MGLYDVKADFFALMNAQSLMKMVYLEYPI</sequence>
<dbReference type="KEGG" id="blen:NCTC4824_03439"/>
<dbReference type="EMBL" id="LS483476">
    <property type="protein sequence ID" value="SQI61873.1"/>
    <property type="molecule type" value="Genomic_DNA"/>
</dbReference>
<dbReference type="AlphaFoldDB" id="A0A2X4WFP6"/>
<organism evidence="1 2">
    <name type="scientific">Lederbergia lenta</name>
    <name type="common">Bacillus lentus</name>
    <dbReference type="NCBI Taxonomy" id="1467"/>
    <lineage>
        <taxon>Bacteria</taxon>
        <taxon>Bacillati</taxon>
        <taxon>Bacillota</taxon>
        <taxon>Bacilli</taxon>
        <taxon>Bacillales</taxon>
        <taxon>Bacillaceae</taxon>
        <taxon>Lederbergia</taxon>
    </lineage>
</organism>
<keyword evidence="2" id="KW-1185">Reference proteome</keyword>
<name>A0A2X4WFP6_LEDLE</name>
<proteinExistence type="predicted"/>
<protein>
    <submittedName>
        <fullName evidence="1">Uncharacterized protein</fullName>
    </submittedName>
</protein>
<reference evidence="1 2" key="1">
    <citation type="submission" date="2018-06" db="EMBL/GenBank/DDBJ databases">
        <authorList>
            <consortium name="Pathogen Informatics"/>
            <person name="Doyle S."/>
        </authorList>
    </citation>
    <scope>NUCLEOTIDE SEQUENCE [LARGE SCALE GENOMIC DNA]</scope>
    <source>
        <strain evidence="1 2">NCTC4824</strain>
    </source>
</reference>
<evidence type="ECO:0000313" key="2">
    <source>
        <dbReference type="Proteomes" id="UP000249134"/>
    </source>
</evidence>